<dbReference type="PANTHER" id="PTHR37432:SF1">
    <property type="entry name" value="HAT C-TERMINAL DIMERISATION DOMAIN-CONTAINING PROTEIN-RELATED"/>
    <property type="match status" value="1"/>
</dbReference>
<reference evidence="1" key="2">
    <citation type="submission" date="2022-06" db="UniProtKB">
        <authorList>
            <consortium name="EnsemblMetazoa"/>
        </authorList>
    </citation>
    <scope>IDENTIFICATION</scope>
    <source>
        <strain evidence="1">DF5081</strain>
    </source>
</reference>
<evidence type="ECO:0000313" key="1">
    <source>
        <dbReference type="EnsemblMetazoa" id="CJA36910.1"/>
    </source>
</evidence>
<dbReference type="EnsemblMetazoa" id="CJA38501.1">
    <property type="protein sequence ID" value="CJA38501.1"/>
    <property type="gene ID" value="WBGene00214348"/>
</dbReference>
<sequence>MKRSFASPANVQDWLSSLKKRDIDLIRSNSFGGITLEKALTSEKQCEGFLRLIVVNEETQQKHQTSFVECPNCCKALVDNGGHLSRHREICKKAMNVMLPTTTTKKDVTAALSVYFAQSGRPLNQMEQETFRGLVEHLLCLG</sequence>
<dbReference type="PANTHER" id="PTHR37432">
    <property type="entry name" value="PROTEIN CBG21304"/>
    <property type="match status" value="1"/>
</dbReference>
<dbReference type="AlphaFoldDB" id="A0A2Q4T003"/>
<name>A0A2Q4T003_CAEJA</name>
<reference evidence="2" key="1">
    <citation type="submission" date="2010-08" db="EMBL/GenBank/DDBJ databases">
        <authorList>
            <consortium name="Caenorhabditis japonica Sequencing Consortium"/>
            <person name="Wilson R.K."/>
        </authorList>
    </citation>
    <scope>NUCLEOTIDE SEQUENCE [LARGE SCALE GENOMIC DNA]</scope>
    <source>
        <strain evidence="2">DF5081</strain>
    </source>
</reference>
<keyword evidence="2" id="KW-1185">Reference proteome</keyword>
<proteinExistence type="predicted"/>
<dbReference type="Proteomes" id="UP000005237">
    <property type="component" value="Unassembled WGS sequence"/>
</dbReference>
<accession>A0A2Q4T003</accession>
<dbReference type="EnsemblMetazoa" id="CJA36910.1">
    <property type="protein sequence ID" value="CJA36910.1"/>
    <property type="gene ID" value="WBGene00212757"/>
</dbReference>
<dbReference type="InParanoid" id="A0A2Q4T003"/>
<protein>
    <submittedName>
        <fullName evidence="1">Uncharacterized protein</fullName>
    </submittedName>
</protein>
<organism evidence="1 2">
    <name type="scientific">Caenorhabditis japonica</name>
    <dbReference type="NCBI Taxonomy" id="281687"/>
    <lineage>
        <taxon>Eukaryota</taxon>
        <taxon>Metazoa</taxon>
        <taxon>Ecdysozoa</taxon>
        <taxon>Nematoda</taxon>
        <taxon>Chromadorea</taxon>
        <taxon>Rhabditida</taxon>
        <taxon>Rhabditina</taxon>
        <taxon>Rhabditomorpha</taxon>
        <taxon>Rhabditoidea</taxon>
        <taxon>Rhabditidae</taxon>
        <taxon>Peloderinae</taxon>
        <taxon>Caenorhabditis</taxon>
    </lineage>
</organism>
<evidence type="ECO:0000313" key="2">
    <source>
        <dbReference type="Proteomes" id="UP000005237"/>
    </source>
</evidence>